<comment type="function">
    <text evidence="6">Transcription factor that acts by binding directly to the RNA polymerase (RNAP). Required for negative regulation of rRNA expression and positive regulation of several amino acid biosynthesis promoters. Also required for regulation of fis expression.</text>
</comment>
<dbReference type="InterPro" id="IPR048489">
    <property type="entry name" value="DksA_N"/>
</dbReference>
<evidence type="ECO:0000256" key="5">
    <source>
        <dbReference type="ARBA" id="ARBA00023054"/>
    </source>
</evidence>
<keyword evidence="12" id="KW-1185">Reference proteome</keyword>
<feature type="region of interest" description="Disordered" evidence="8">
    <location>
        <begin position="48"/>
        <end position="68"/>
    </location>
</feature>
<dbReference type="PANTHER" id="PTHR33823:SF2">
    <property type="entry name" value="RNA POLYMERASE-BINDING TRANSCRIPTION FACTOR DKSA"/>
    <property type="match status" value="1"/>
</dbReference>
<dbReference type="PANTHER" id="PTHR33823">
    <property type="entry name" value="RNA POLYMERASE-BINDING TRANSCRIPTION FACTOR DKSA-RELATED"/>
    <property type="match status" value="1"/>
</dbReference>
<keyword evidence="4 6" id="KW-0862">Zinc</keyword>
<dbReference type="Pfam" id="PF01258">
    <property type="entry name" value="zf-dskA_traR"/>
    <property type="match status" value="1"/>
</dbReference>
<dbReference type="SUPFAM" id="SSF57716">
    <property type="entry name" value="Glucocorticoid receptor-like (DNA-binding domain)"/>
    <property type="match status" value="1"/>
</dbReference>
<comment type="subunit">
    <text evidence="6">Interacts directly with the RNA polymerase.</text>
</comment>
<dbReference type="InterPro" id="IPR037187">
    <property type="entry name" value="DnaK_N"/>
</dbReference>
<feature type="zinc finger region" description="dksA C4-type" evidence="7">
    <location>
        <begin position="102"/>
        <end position="126"/>
    </location>
</feature>
<dbReference type="GO" id="GO:0005737">
    <property type="term" value="C:cytoplasm"/>
    <property type="evidence" value="ECO:0007669"/>
    <property type="project" value="UniProtKB-SubCell"/>
</dbReference>
<evidence type="ECO:0000313" key="11">
    <source>
        <dbReference type="EMBL" id="CDI02022.1"/>
    </source>
</evidence>
<dbReference type="GO" id="GO:0010468">
    <property type="term" value="P:regulation of gene expression"/>
    <property type="evidence" value="ECO:0007669"/>
    <property type="project" value="UniProtKB-UniRule"/>
</dbReference>
<feature type="binding site" evidence="6">
    <location>
        <position position="102"/>
    </location>
    <ligand>
        <name>Zn(2+)</name>
        <dbReference type="ChEBI" id="CHEBI:29105"/>
    </ligand>
</feature>
<dbReference type="InterPro" id="IPR020458">
    <property type="entry name" value="Znf_DskA_TraR_CS"/>
</dbReference>
<feature type="binding site" evidence="6">
    <location>
        <position position="126"/>
    </location>
    <ligand>
        <name>Zn(2+)</name>
        <dbReference type="ChEBI" id="CHEBI:29105"/>
    </ligand>
</feature>
<evidence type="ECO:0000259" key="10">
    <source>
        <dbReference type="Pfam" id="PF21157"/>
    </source>
</evidence>
<dbReference type="Gene3D" id="1.20.120.910">
    <property type="entry name" value="DksA, coiled-coil domain"/>
    <property type="match status" value="1"/>
</dbReference>
<dbReference type="Pfam" id="PF21157">
    <property type="entry name" value="DksA_N"/>
    <property type="match status" value="1"/>
</dbReference>
<sequence length="139" mass="16348">MADTYAEFVPYRVGDEEDYMNDKQKAHFRAILLAWKQELMEEGRRAVTNMQDEPLNLPDPNDRASQEEEFTINLRARDRERKLIRKIDKALERLNLDEYGYCEACGVEIGLRRLEARPTAELCIDCKHLEEEKEKSQVA</sequence>
<dbReference type="InterPro" id="IPR020460">
    <property type="entry name" value="Znf_C4-type_bac"/>
</dbReference>
<keyword evidence="5" id="KW-0175">Coiled coil</keyword>
<dbReference type="NCBIfam" id="TIGR02420">
    <property type="entry name" value="dksA"/>
    <property type="match status" value="1"/>
</dbReference>
<reference evidence="11" key="1">
    <citation type="submission" date="2013-07" db="EMBL/GenBank/DDBJ databases">
        <authorList>
            <person name="McIlroy S."/>
        </authorList>
    </citation>
    <scope>NUCLEOTIDE SEQUENCE [LARGE SCALE GENOMIC DNA]</scope>
    <source>
        <strain evidence="11">Run_A_D11</strain>
    </source>
</reference>
<feature type="binding site" evidence="6">
    <location>
        <position position="123"/>
    </location>
    <ligand>
        <name>Zn(2+)</name>
        <dbReference type="ChEBI" id="CHEBI:29105"/>
    </ligand>
</feature>
<evidence type="ECO:0000256" key="3">
    <source>
        <dbReference type="ARBA" id="ARBA00022771"/>
    </source>
</evidence>
<feature type="domain" description="Zinc finger DksA/TraR C4-type" evidence="9">
    <location>
        <begin position="99"/>
        <end position="131"/>
    </location>
</feature>
<dbReference type="Proteomes" id="UP000035760">
    <property type="component" value="Unassembled WGS sequence"/>
</dbReference>
<comment type="similarity">
    <text evidence="6">Belongs to the DksA family.</text>
</comment>
<dbReference type="PRINTS" id="PR00618">
    <property type="entry name" value="DKSAZNFINGER"/>
</dbReference>
<keyword evidence="3 6" id="KW-0863">Zinc-finger</keyword>
<feature type="domain" description="DnaK suppressor protein DksA N-terminal" evidence="10">
    <location>
        <begin position="24"/>
        <end position="94"/>
    </location>
</feature>
<gene>
    <name evidence="6 11" type="primary">dksA</name>
    <name evidence="11" type="ORF">BN873_230037</name>
</gene>
<dbReference type="InterPro" id="IPR012784">
    <property type="entry name" value="DksA_RNA_pol-bd"/>
</dbReference>
<evidence type="ECO:0000256" key="8">
    <source>
        <dbReference type="SAM" id="MobiDB-lite"/>
    </source>
</evidence>
<dbReference type="InterPro" id="IPR000962">
    <property type="entry name" value="Znf_DskA_TraR"/>
</dbReference>
<evidence type="ECO:0000259" key="9">
    <source>
        <dbReference type="Pfam" id="PF01258"/>
    </source>
</evidence>
<dbReference type="AlphaFoldDB" id="W6M371"/>
<feature type="binding site" evidence="6">
    <location>
        <position position="105"/>
    </location>
    <ligand>
        <name>Zn(2+)</name>
        <dbReference type="ChEBI" id="CHEBI:29105"/>
    </ligand>
</feature>
<accession>W6M371</accession>
<comment type="caution">
    <text evidence="11">The sequence shown here is derived from an EMBL/GenBank/DDBJ whole genome shotgun (WGS) entry which is preliminary data.</text>
</comment>
<organism evidence="11 12">
    <name type="scientific">Candidatus Competibacter denitrificans Run_A_D11</name>
    <dbReference type="NCBI Taxonomy" id="1400863"/>
    <lineage>
        <taxon>Bacteria</taxon>
        <taxon>Pseudomonadati</taxon>
        <taxon>Pseudomonadota</taxon>
        <taxon>Gammaproteobacteria</taxon>
        <taxon>Candidatus Competibacteraceae</taxon>
        <taxon>Candidatus Competibacter</taxon>
    </lineage>
</organism>
<dbReference type="OrthoDB" id="9803742at2"/>
<evidence type="ECO:0000256" key="2">
    <source>
        <dbReference type="ARBA" id="ARBA00022723"/>
    </source>
</evidence>
<proteinExistence type="inferred from homology"/>
<dbReference type="RefSeq" id="WP_048671709.1">
    <property type="nucleotide sequence ID" value="NZ_CBTJ020000029.1"/>
</dbReference>
<comment type="subcellular location">
    <subcellularLocation>
        <location evidence="6">Cytoplasm</location>
    </subcellularLocation>
</comment>
<evidence type="ECO:0000256" key="1">
    <source>
        <dbReference type="ARBA" id="ARBA00022490"/>
    </source>
</evidence>
<dbReference type="SUPFAM" id="SSF109635">
    <property type="entry name" value="DnaK suppressor protein DksA, alpha-hairpin domain"/>
    <property type="match status" value="1"/>
</dbReference>
<dbReference type="EMBL" id="CBTJ020000029">
    <property type="protein sequence ID" value="CDI02022.1"/>
    <property type="molecule type" value="Genomic_DNA"/>
</dbReference>
<evidence type="ECO:0000256" key="6">
    <source>
        <dbReference type="HAMAP-Rule" id="MF_00926"/>
    </source>
</evidence>
<evidence type="ECO:0000256" key="4">
    <source>
        <dbReference type="ARBA" id="ARBA00022833"/>
    </source>
</evidence>
<dbReference type="HAMAP" id="MF_00926">
    <property type="entry name" value="DksA"/>
    <property type="match status" value="1"/>
</dbReference>
<dbReference type="GO" id="GO:0008270">
    <property type="term" value="F:zinc ion binding"/>
    <property type="evidence" value="ECO:0007669"/>
    <property type="project" value="UniProtKB-UniRule"/>
</dbReference>
<dbReference type="PROSITE" id="PS01102">
    <property type="entry name" value="ZF_DKSA_1"/>
    <property type="match status" value="1"/>
</dbReference>
<evidence type="ECO:0000313" key="12">
    <source>
        <dbReference type="Proteomes" id="UP000035760"/>
    </source>
</evidence>
<protein>
    <recommendedName>
        <fullName evidence="6">RNA polymerase-binding transcription factor DksA</fullName>
    </recommendedName>
</protein>
<keyword evidence="2 6" id="KW-0479">Metal-binding</keyword>
<reference evidence="11" key="2">
    <citation type="submission" date="2014-03" db="EMBL/GenBank/DDBJ databases">
        <title>Candidatus Competibacter-lineage genomes retrieved from metagenomes reveal functional metabolic diversity.</title>
        <authorList>
            <person name="McIlroy S.J."/>
            <person name="Albertsen M."/>
            <person name="Andresen E.K."/>
            <person name="Saunders A.M."/>
            <person name="Kristiansen R."/>
            <person name="Stokholm-Bjerregaard M."/>
            <person name="Nielsen K.L."/>
            <person name="Nielsen P.H."/>
        </authorList>
    </citation>
    <scope>NUCLEOTIDE SEQUENCE</scope>
    <source>
        <strain evidence="11">Run_A_D11</strain>
    </source>
</reference>
<dbReference type="PROSITE" id="PS51128">
    <property type="entry name" value="ZF_DKSA_2"/>
    <property type="match status" value="1"/>
</dbReference>
<dbReference type="STRING" id="1400863.BN873_230037"/>
<name>W6M371_9GAMM</name>
<evidence type="ECO:0000256" key="7">
    <source>
        <dbReference type="PROSITE-ProRule" id="PRU00510"/>
    </source>
</evidence>
<keyword evidence="1 6" id="KW-0963">Cytoplasm</keyword>